<dbReference type="GO" id="GO:0036503">
    <property type="term" value="P:ERAD pathway"/>
    <property type="evidence" value="ECO:0007669"/>
    <property type="project" value="UniProtKB-ARBA"/>
</dbReference>
<feature type="compositionally biased region" description="Basic and acidic residues" evidence="10">
    <location>
        <begin position="474"/>
        <end position="484"/>
    </location>
</feature>
<proteinExistence type="inferred from homology"/>
<comment type="pathway">
    <text evidence="2">Protein modification; protein glycosylation.</text>
</comment>
<dbReference type="PANTHER" id="PTHR11742:SF103">
    <property type="entry name" value="ENDOPLASMIC RETICULUM MANNOSIDASE MNL2-RELATED"/>
    <property type="match status" value="1"/>
</dbReference>
<keyword evidence="12" id="KW-1185">Reference proteome</keyword>
<comment type="caution">
    <text evidence="11">The sequence shown here is derived from an EMBL/GenBank/DDBJ whole genome shotgun (WGS) entry which is preliminary data.</text>
</comment>
<dbReference type="GO" id="GO:0004571">
    <property type="term" value="F:mannosyl-oligosaccharide 1,2-alpha-mannosidase activity"/>
    <property type="evidence" value="ECO:0007669"/>
    <property type="project" value="InterPro"/>
</dbReference>
<evidence type="ECO:0000256" key="8">
    <source>
        <dbReference type="PIRSR" id="PIRSR601382-3"/>
    </source>
</evidence>
<comment type="similarity">
    <text evidence="3 9">Belongs to the glycosyl hydrolase 47 family.</text>
</comment>
<sequence>MIRFRRYRVFLIFSLIIIALLYQVSKNSRWDPAGPSPYDSPQWNSGSDRKPSYGGPEEVRLAEGNGEAPAEPQPKEPAPIKIPQLKTSNELKGEYGLPTPTETPTPAETRASGADKPSPVKGAAHATGAVVLDIPILKPGLVEDLSQAEDESAIVQKPPGALEGPAKPASTAVHWRKVPEQFPVPEESLIMLPTGKPKPIPTVQYRFGDESETAKVKRESRLAKVKNEALRAWRGYKKFAWTHDELKPVSQDFRDPFCGWAATLVDSLDTLWIMGMEDEFDQAVQAVKDIDFTTTPYRNDIPVFETVIRYLGGLLAAYDVSGGHSGNYRILLDKALELAEILMGAFDTPNRMPVLYYSWKPEYASQPQRASSSASVAELGSLSMEFTHLAQLTGKNKYYDAVARITDALEDYQNRGTALPGIFPERIDASGCNRTAAQLNSLAASSKGARAQAEAAEDISDPEGYTPDALPGDKAPKKQGDNKNKVEFHVTPGVNPGDPGIGEIHNIGKRDVDSTNEKRDTSPAFVYQPFTAAGSAATWECVPQGLTSGGSMESYSMGGSQDSTYEYFPKQYLLLGGLEPKYRTIHEKVVKAVKKYLLFKPLTKDDRDILFSAKANTRDNSDEDLIRNYEITHLTCFLGGMFGLGGKIFESPEDVEVGKRLAAGCAWAYETFPMGIMPEMSTITPCEDPSDCHWNETLWWDRLDPNPKWRDDQMRDYFERKREYEQELALFEKEAALRAKAEEEAKRQEALRKQSQQVDNDKREAGSVSDLAAAGPGGNGTVPSIQKRQVAVSAEAAERADRETQIEEKVRTLEAELDLNSVTAHQSHTGAGQAHAAEPQRPEEPAKPVSHAEFVKNRIANEHLPPGFTTLNDRRYILRPEAIESVWYMYRITGDPLWQERGWRMFESVIAATQTPIGHSAVDDITIDPASEAPMLVDNMESFWLAETLKYFYLLFTTPDVISLDDWVLNTEAHPFRRPT</sequence>
<dbReference type="Gene3D" id="1.50.10.10">
    <property type="match status" value="3"/>
</dbReference>
<dbReference type="GO" id="GO:0005783">
    <property type="term" value="C:endoplasmic reticulum"/>
    <property type="evidence" value="ECO:0007669"/>
    <property type="project" value="TreeGrafter"/>
</dbReference>
<dbReference type="GO" id="GO:0005509">
    <property type="term" value="F:calcium ion binding"/>
    <property type="evidence" value="ECO:0007669"/>
    <property type="project" value="InterPro"/>
</dbReference>
<dbReference type="InterPro" id="IPR001382">
    <property type="entry name" value="Glyco_hydro_47"/>
</dbReference>
<feature type="disulfide bond" evidence="8">
    <location>
        <begin position="636"/>
        <end position="665"/>
    </location>
</feature>
<evidence type="ECO:0000256" key="6">
    <source>
        <dbReference type="PIRSR" id="PIRSR601382-1"/>
    </source>
</evidence>
<dbReference type="EC" id="3.2.1.-" evidence="9"/>
<feature type="binding site" evidence="7">
    <location>
        <position position="971"/>
    </location>
    <ligand>
        <name>Ca(2+)</name>
        <dbReference type="ChEBI" id="CHEBI:29108"/>
    </ligand>
</feature>
<feature type="region of interest" description="Disordered" evidence="10">
    <location>
        <begin position="825"/>
        <end position="849"/>
    </location>
</feature>
<dbReference type="Proteomes" id="UP001244011">
    <property type="component" value="Unassembled WGS sequence"/>
</dbReference>
<feature type="region of interest" description="Disordered" evidence="10">
    <location>
        <begin position="32"/>
        <end position="122"/>
    </location>
</feature>
<feature type="compositionally biased region" description="Basic and acidic residues" evidence="10">
    <location>
        <begin position="47"/>
        <end position="61"/>
    </location>
</feature>
<dbReference type="PANTHER" id="PTHR11742">
    <property type="entry name" value="MANNOSYL-OLIGOSACCHARIDE ALPHA-1,2-MANNOSIDASE-RELATED"/>
    <property type="match status" value="1"/>
</dbReference>
<comment type="cofactor">
    <cofactor evidence="1 7">
        <name>Ca(2+)</name>
        <dbReference type="ChEBI" id="CHEBI:29108"/>
    </cofactor>
</comment>
<feature type="active site" description="Proton donor" evidence="6">
    <location>
        <position position="305"/>
    </location>
</feature>
<evidence type="ECO:0000256" key="1">
    <source>
        <dbReference type="ARBA" id="ARBA00001913"/>
    </source>
</evidence>
<feature type="active site" description="Proton donor" evidence="6">
    <location>
        <position position="679"/>
    </location>
</feature>
<dbReference type="RefSeq" id="XP_060282669.1">
    <property type="nucleotide sequence ID" value="XM_060421834.1"/>
</dbReference>
<feature type="compositionally biased region" description="Basic and acidic residues" evidence="10">
    <location>
        <begin position="796"/>
        <end position="807"/>
    </location>
</feature>
<dbReference type="SUPFAM" id="SSF48225">
    <property type="entry name" value="Seven-hairpin glycosidases"/>
    <property type="match status" value="1"/>
</dbReference>
<feature type="region of interest" description="Disordered" evidence="10">
    <location>
        <begin position="748"/>
        <end position="807"/>
    </location>
</feature>
<dbReference type="InterPro" id="IPR036026">
    <property type="entry name" value="Seven-hairpin_glycosidases"/>
</dbReference>
<keyword evidence="4 9" id="KW-0378">Hydrolase</keyword>
<gene>
    <name evidence="11" type="ORF">QBC33DRAFT_100699</name>
</gene>
<dbReference type="AlphaFoldDB" id="A0AAJ0BY73"/>
<dbReference type="InterPro" id="IPR050749">
    <property type="entry name" value="Glycosyl_Hydrolase_47"/>
</dbReference>
<dbReference type="Pfam" id="PF01532">
    <property type="entry name" value="Glyco_hydro_47"/>
    <property type="match status" value="1"/>
</dbReference>
<dbReference type="GO" id="GO:0016020">
    <property type="term" value="C:membrane"/>
    <property type="evidence" value="ECO:0007669"/>
    <property type="project" value="InterPro"/>
</dbReference>
<evidence type="ECO:0000256" key="9">
    <source>
        <dbReference type="RuleBase" id="RU361193"/>
    </source>
</evidence>
<dbReference type="EMBL" id="MU839011">
    <property type="protein sequence ID" value="KAK1766456.1"/>
    <property type="molecule type" value="Genomic_DNA"/>
</dbReference>
<evidence type="ECO:0000313" key="12">
    <source>
        <dbReference type="Proteomes" id="UP001244011"/>
    </source>
</evidence>
<keyword evidence="7" id="KW-0106">Calcium</keyword>
<name>A0AAJ0BY73_9PEZI</name>
<evidence type="ECO:0000256" key="5">
    <source>
        <dbReference type="ARBA" id="ARBA00023157"/>
    </source>
</evidence>
<dbReference type="GO" id="GO:0005975">
    <property type="term" value="P:carbohydrate metabolic process"/>
    <property type="evidence" value="ECO:0007669"/>
    <property type="project" value="InterPro"/>
</dbReference>
<feature type="active site" evidence="6">
    <location>
        <position position="562"/>
    </location>
</feature>
<dbReference type="PRINTS" id="PR00747">
    <property type="entry name" value="GLYHDRLASE47"/>
</dbReference>
<keyword evidence="9" id="KW-0326">Glycosidase</keyword>
<reference evidence="11" key="1">
    <citation type="submission" date="2023-06" db="EMBL/GenBank/DDBJ databases">
        <title>Genome-scale phylogeny and comparative genomics of the fungal order Sordariales.</title>
        <authorList>
            <consortium name="Lawrence Berkeley National Laboratory"/>
            <person name="Hensen N."/>
            <person name="Bonometti L."/>
            <person name="Westerberg I."/>
            <person name="Brannstrom I.O."/>
            <person name="Guillou S."/>
            <person name="Cros-Aarteil S."/>
            <person name="Calhoun S."/>
            <person name="Haridas S."/>
            <person name="Kuo A."/>
            <person name="Mondo S."/>
            <person name="Pangilinan J."/>
            <person name="Riley R."/>
            <person name="Labutti K."/>
            <person name="Andreopoulos B."/>
            <person name="Lipzen A."/>
            <person name="Chen C."/>
            <person name="Yanf M."/>
            <person name="Daum C."/>
            <person name="Ng V."/>
            <person name="Clum A."/>
            <person name="Steindorff A."/>
            <person name="Ohm R."/>
            <person name="Martin F."/>
            <person name="Silar P."/>
            <person name="Natvig D."/>
            <person name="Lalanne C."/>
            <person name="Gautier V."/>
            <person name="Ament-Velasquez S.L."/>
            <person name="Kruys A."/>
            <person name="Hutchinson M.I."/>
            <person name="Powell A.J."/>
            <person name="Barry K."/>
            <person name="Miller A.N."/>
            <person name="Grigoriev I.V."/>
            <person name="Debuchy R."/>
            <person name="Gladieux P."/>
            <person name="Thoren M.H."/>
            <person name="Johannesson H."/>
        </authorList>
    </citation>
    <scope>NUCLEOTIDE SEQUENCE</scope>
    <source>
        <strain evidence="11">8032-3</strain>
    </source>
</reference>
<evidence type="ECO:0000256" key="7">
    <source>
        <dbReference type="PIRSR" id="PIRSR601382-2"/>
    </source>
</evidence>
<keyword evidence="5 8" id="KW-1015">Disulfide bond</keyword>
<keyword evidence="7" id="KW-0479">Metal-binding</keyword>
<feature type="active site" evidence="6">
    <location>
        <position position="881"/>
    </location>
</feature>
<feature type="compositionally biased region" description="Low complexity" evidence="10">
    <location>
        <begin position="98"/>
        <end position="109"/>
    </location>
</feature>
<organism evidence="11 12">
    <name type="scientific">Phialemonium atrogriseum</name>
    <dbReference type="NCBI Taxonomy" id="1093897"/>
    <lineage>
        <taxon>Eukaryota</taxon>
        <taxon>Fungi</taxon>
        <taxon>Dikarya</taxon>
        <taxon>Ascomycota</taxon>
        <taxon>Pezizomycotina</taxon>
        <taxon>Sordariomycetes</taxon>
        <taxon>Sordariomycetidae</taxon>
        <taxon>Cephalothecales</taxon>
        <taxon>Cephalothecaceae</taxon>
        <taxon>Phialemonium</taxon>
    </lineage>
</organism>
<accession>A0AAJ0BY73</accession>
<dbReference type="GeneID" id="85305021"/>
<protein>
    <recommendedName>
        <fullName evidence="9">alpha-1,2-Mannosidase</fullName>
        <ecNumber evidence="9">3.2.1.-</ecNumber>
    </recommendedName>
</protein>
<dbReference type="InterPro" id="IPR012341">
    <property type="entry name" value="6hp_glycosidase-like_sf"/>
</dbReference>
<feature type="region of interest" description="Disordered" evidence="10">
    <location>
        <begin position="452"/>
        <end position="484"/>
    </location>
</feature>
<evidence type="ECO:0000256" key="2">
    <source>
        <dbReference type="ARBA" id="ARBA00004922"/>
    </source>
</evidence>
<evidence type="ECO:0000256" key="10">
    <source>
        <dbReference type="SAM" id="MobiDB-lite"/>
    </source>
</evidence>
<evidence type="ECO:0000256" key="4">
    <source>
        <dbReference type="ARBA" id="ARBA00022801"/>
    </source>
</evidence>
<evidence type="ECO:0000256" key="3">
    <source>
        <dbReference type="ARBA" id="ARBA00007658"/>
    </source>
</evidence>
<evidence type="ECO:0000313" key="11">
    <source>
        <dbReference type="EMBL" id="KAK1766456.1"/>
    </source>
</evidence>